<organism evidence="6">
    <name type="scientific">Spongospora subterranea</name>
    <dbReference type="NCBI Taxonomy" id="70186"/>
    <lineage>
        <taxon>Eukaryota</taxon>
        <taxon>Sar</taxon>
        <taxon>Rhizaria</taxon>
        <taxon>Endomyxa</taxon>
        <taxon>Phytomyxea</taxon>
        <taxon>Plasmodiophorida</taxon>
        <taxon>Plasmodiophoridae</taxon>
        <taxon>Spongospora</taxon>
    </lineage>
</organism>
<dbReference type="InterPro" id="IPR018496">
    <property type="entry name" value="PsdUridine_synth_RsuA/RluB_CS"/>
</dbReference>
<dbReference type="CDD" id="cd00165">
    <property type="entry name" value="S4"/>
    <property type="match status" value="1"/>
</dbReference>
<dbReference type="GO" id="GO:0003723">
    <property type="term" value="F:RNA binding"/>
    <property type="evidence" value="ECO:0007669"/>
    <property type="project" value="UniProtKB-KW"/>
</dbReference>
<keyword evidence="3" id="KW-0413">Isomerase</keyword>
<comment type="similarity">
    <text evidence="1">Belongs to the pseudouridine synthase RsuA family.</text>
</comment>
<evidence type="ECO:0000313" key="6">
    <source>
        <dbReference type="EMBL" id="CRZ11501.1"/>
    </source>
</evidence>
<dbReference type="PROSITE" id="PS01149">
    <property type="entry name" value="PSI_RSU"/>
    <property type="match status" value="1"/>
</dbReference>
<name>A0A0H5RCM4_9EUKA</name>
<dbReference type="InterPro" id="IPR036986">
    <property type="entry name" value="S4_RNA-bd_sf"/>
</dbReference>
<dbReference type="PROSITE" id="PS50889">
    <property type="entry name" value="S4"/>
    <property type="match status" value="1"/>
</dbReference>
<dbReference type="InterPro" id="IPR006145">
    <property type="entry name" value="PsdUridine_synth_RsuA/RluA"/>
</dbReference>
<dbReference type="Gene3D" id="3.30.70.1560">
    <property type="entry name" value="Alpha-L RNA-binding motif"/>
    <property type="match status" value="1"/>
</dbReference>
<dbReference type="InterPro" id="IPR020094">
    <property type="entry name" value="TruA/RsuA/RluB/E/F_N"/>
</dbReference>
<keyword evidence="2 4" id="KW-0694">RNA-binding</keyword>
<dbReference type="PANTHER" id="PTHR47683:SF3">
    <property type="entry name" value="RIBOSOMAL LARGE SUBUNIT PSEUDOURIDINE SYNTHASE B"/>
    <property type="match status" value="1"/>
</dbReference>
<dbReference type="NCBIfam" id="TIGR00093">
    <property type="entry name" value="pseudouridine synthase"/>
    <property type="match status" value="1"/>
</dbReference>
<dbReference type="AlphaFoldDB" id="A0A0H5RCM4"/>
<evidence type="ECO:0000256" key="1">
    <source>
        <dbReference type="ARBA" id="ARBA00008348"/>
    </source>
</evidence>
<dbReference type="Pfam" id="PF00849">
    <property type="entry name" value="PseudoU_synth_2"/>
    <property type="match status" value="1"/>
</dbReference>
<dbReference type="InterPro" id="IPR002942">
    <property type="entry name" value="S4_RNA-bd"/>
</dbReference>
<dbReference type="InterPro" id="IPR050343">
    <property type="entry name" value="RsuA_PseudoU_synthase"/>
</dbReference>
<dbReference type="Gene3D" id="3.30.70.580">
    <property type="entry name" value="Pseudouridine synthase I, catalytic domain, N-terminal subdomain"/>
    <property type="match status" value="1"/>
</dbReference>
<dbReference type="Gene3D" id="3.10.290.10">
    <property type="entry name" value="RNA-binding S4 domain"/>
    <property type="match status" value="1"/>
</dbReference>
<dbReference type="PANTHER" id="PTHR47683">
    <property type="entry name" value="PSEUDOURIDINE SYNTHASE FAMILY PROTEIN-RELATED"/>
    <property type="match status" value="1"/>
</dbReference>
<proteinExistence type="inferred from homology"/>
<dbReference type="SMART" id="SM00363">
    <property type="entry name" value="S4"/>
    <property type="match status" value="1"/>
</dbReference>
<feature type="non-terminal residue" evidence="6">
    <location>
        <position position="1"/>
    </location>
</feature>
<dbReference type="GO" id="GO:0001522">
    <property type="term" value="P:pseudouridine synthesis"/>
    <property type="evidence" value="ECO:0007669"/>
    <property type="project" value="InterPro"/>
</dbReference>
<feature type="domain" description="RNA-binding S4" evidence="5">
    <location>
        <begin position="70"/>
        <end position="128"/>
    </location>
</feature>
<dbReference type="GO" id="GO:0006364">
    <property type="term" value="P:rRNA processing"/>
    <property type="evidence" value="ECO:0007669"/>
    <property type="project" value="UniProtKB-ARBA"/>
</dbReference>
<dbReference type="InterPro" id="IPR020103">
    <property type="entry name" value="PsdUridine_synth_cat_dom_sf"/>
</dbReference>
<evidence type="ECO:0000256" key="4">
    <source>
        <dbReference type="PROSITE-ProRule" id="PRU00182"/>
    </source>
</evidence>
<reference evidence="6" key="1">
    <citation type="submission" date="2015-04" db="EMBL/GenBank/DDBJ databases">
        <title>The genome sequence of the plant pathogenic Rhizarian Plasmodiophora brassicae reveals insights in its biotrophic life cycle and the origin of chitin synthesis.</title>
        <authorList>
            <person name="Schwelm A."/>
            <person name="Fogelqvist J."/>
            <person name="Knaust A."/>
            <person name="Julke S."/>
            <person name="Lilja T."/>
            <person name="Dhandapani V."/>
            <person name="Bonilla-Rosso G."/>
            <person name="Karlsson M."/>
            <person name="Shevchenko A."/>
            <person name="Choi S.R."/>
            <person name="Kim H.G."/>
            <person name="Park J.Y."/>
            <person name="Lim Y.P."/>
            <person name="Ludwig-Muller J."/>
            <person name="Dixelius C."/>
        </authorList>
    </citation>
    <scope>NUCLEOTIDE SEQUENCE</scope>
    <source>
        <tissue evidence="6">Potato root galls</tissue>
    </source>
</reference>
<accession>A0A0H5RCM4</accession>
<dbReference type="InterPro" id="IPR042092">
    <property type="entry name" value="PsdUridine_s_RsuA/RluB/E/F_cat"/>
</dbReference>
<dbReference type="InterPro" id="IPR000748">
    <property type="entry name" value="PsdUridine_synth_RsuA/RluB/E/F"/>
</dbReference>
<evidence type="ECO:0000256" key="3">
    <source>
        <dbReference type="ARBA" id="ARBA00023235"/>
    </source>
</evidence>
<dbReference type="SUPFAM" id="SSF55174">
    <property type="entry name" value="Alpha-L RNA-binding motif"/>
    <property type="match status" value="1"/>
</dbReference>
<dbReference type="SUPFAM" id="SSF55120">
    <property type="entry name" value="Pseudouridine synthase"/>
    <property type="match status" value="1"/>
</dbReference>
<dbReference type="FunFam" id="3.10.290.10:FF:000003">
    <property type="entry name" value="Pseudouridine synthase"/>
    <property type="match status" value="1"/>
</dbReference>
<evidence type="ECO:0000259" key="5">
    <source>
        <dbReference type="SMART" id="SM00363"/>
    </source>
</evidence>
<dbReference type="EMBL" id="HACM01011059">
    <property type="protein sequence ID" value="CRZ11501.1"/>
    <property type="molecule type" value="Transcribed_RNA"/>
</dbReference>
<protein>
    <recommendedName>
        <fullName evidence="5">RNA-binding S4 domain-containing protein</fullName>
    </recommendedName>
</protein>
<dbReference type="GO" id="GO:0009982">
    <property type="term" value="F:pseudouridine synthase activity"/>
    <property type="evidence" value="ECO:0007669"/>
    <property type="project" value="InterPro"/>
</dbReference>
<evidence type="ECO:0000256" key="2">
    <source>
        <dbReference type="ARBA" id="ARBA00022884"/>
    </source>
</evidence>
<dbReference type="Pfam" id="PF01479">
    <property type="entry name" value="S4"/>
    <property type="match status" value="1"/>
</dbReference>
<sequence>FGPGNRESSSNLEKSYFFVAAEVAVLGMMWVRSLSDRLSSVSTISVSSACYFISSTRFTSTCAPSVVKSERVAKYVARCGFASRREAEKFIEEGRVHVNGLLISRCGDRIEPGSIVTLDGSALIQPLRRARIFLYHKPCSEIVSTVSPRKDLPTVFETIAKSRDNKHLHLPRLIAVGRLDVASEGLLILSSSPSLASLLEHPKNKFSRIYLARVFGEIDHEKLAELAKGVTIDGVSYGRIYVTVRRERRRNSWLEIRLDEGKNREVRKVLQWAGMAVNRLIRTRFGPFRLDNLPVGSLREIPLPKDLSRKIT</sequence>